<dbReference type="AlphaFoldDB" id="A0A6I6NDA3"/>
<dbReference type="KEGG" id="sbro:GQF42_36110"/>
<name>A0A6I6NDA3_9ACTN</name>
<dbReference type="EMBL" id="CP047020">
    <property type="protein sequence ID" value="QHA07980.1"/>
    <property type="molecule type" value="Genomic_DNA"/>
</dbReference>
<sequence length="149" mass="16465">MSVEPERAEASPAAEHVAETMIKLWQQAREDVAPTVSEEQMRILLALGTESTDPARIAGDLCVSASWVTRLLDHLVQRTLVRRLPSGEFSLTGAGKGVLEATRQRRRQLLEQTLVTAAPPDRPVLRDTFNQLYGVVCPLTLVPRSRSPL</sequence>
<dbReference type="RefSeq" id="WP_158926967.1">
    <property type="nucleotide sequence ID" value="NZ_CP047020.1"/>
</dbReference>
<dbReference type="SMART" id="SM00347">
    <property type="entry name" value="HTH_MARR"/>
    <property type="match status" value="1"/>
</dbReference>
<dbReference type="InterPro" id="IPR036388">
    <property type="entry name" value="WH-like_DNA-bd_sf"/>
</dbReference>
<protein>
    <recommendedName>
        <fullName evidence="1">HTH marR-type domain-containing protein</fullName>
    </recommendedName>
</protein>
<dbReference type="GO" id="GO:0003700">
    <property type="term" value="F:DNA-binding transcription factor activity"/>
    <property type="evidence" value="ECO:0007669"/>
    <property type="project" value="InterPro"/>
</dbReference>
<proteinExistence type="predicted"/>
<gene>
    <name evidence="2" type="ORF">GQF42_36110</name>
</gene>
<dbReference type="InterPro" id="IPR036390">
    <property type="entry name" value="WH_DNA-bd_sf"/>
</dbReference>
<accession>A0A6I6NDA3</accession>
<evidence type="ECO:0000259" key="1">
    <source>
        <dbReference type="SMART" id="SM00347"/>
    </source>
</evidence>
<reference evidence="2 3" key="1">
    <citation type="submission" date="2019-12" db="EMBL/GenBank/DDBJ databases">
        <title>Streptomyces sp. strain T44 isolated from rhizosphere soil of Broussonetia papyrifera.</title>
        <authorList>
            <person name="Mo P."/>
        </authorList>
    </citation>
    <scope>NUCLEOTIDE SEQUENCE [LARGE SCALE GENOMIC DNA]</scope>
    <source>
        <strain evidence="2 3">T44</strain>
    </source>
</reference>
<dbReference type="InterPro" id="IPR000835">
    <property type="entry name" value="HTH_MarR-typ"/>
</dbReference>
<evidence type="ECO:0000313" key="3">
    <source>
        <dbReference type="Proteomes" id="UP000436138"/>
    </source>
</evidence>
<evidence type="ECO:0000313" key="2">
    <source>
        <dbReference type="EMBL" id="QHA07980.1"/>
    </source>
</evidence>
<organism evidence="2 3">
    <name type="scientific">Streptomyces broussonetiae</name>
    <dbReference type="NCBI Taxonomy" id="2686304"/>
    <lineage>
        <taxon>Bacteria</taxon>
        <taxon>Bacillati</taxon>
        <taxon>Actinomycetota</taxon>
        <taxon>Actinomycetes</taxon>
        <taxon>Kitasatosporales</taxon>
        <taxon>Streptomycetaceae</taxon>
        <taxon>Streptomyces</taxon>
    </lineage>
</organism>
<dbReference type="Gene3D" id="1.10.10.10">
    <property type="entry name" value="Winged helix-like DNA-binding domain superfamily/Winged helix DNA-binding domain"/>
    <property type="match status" value="1"/>
</dbReference>
<feature type="domain" description="HTH marR-type" evidence="1">
    <location>
        <begin position="29"/>
        <end position="122"/>
    </location>
</feature>
<dbReference type="SUPFAM" id="SSF46785">
    <property type="entry name" value="Winged helix' DNA-binding domain"/>
    <property type="match status" value="1"/>
</dbReference>
<dbReference type="InterPro" id="IPR057527">
    <property type="entry name" value="HVO_A0261-like_N"/>
</dbReference>
<keyword evidence="3" id="KW-1185">Reference proteome</keyword>
<dbReference type="Pfam" id="PF25213">
    <property type="entry name" value="HVO_A0261_N"/>
    <property type="match status" value="1"/>
</dbReference>
<dbReference type="Proteomes" id="UP000436138">
    <property type="component" value="Chromosome"/>
</dbReference>